<dbReference type="EMBL" id="FOYL01000002">
    <property type="protein sequence ID" value="SFR02716.1"/>
    <property type="molecule type" value="Genomic_DNA"/>
</dbReference>
<evidence type="ECO:0000313" key="1">
    <source>
        <dbReference type="EMBL" id="SFR02716.1"/>
    </source>
</evidence>
<reference evidence="2" key="1">
    <citation type="submission" date="2016-10" db="EMBL/GenBank/DDBJ databases">
        <authorList>
            <person name="Varghese N."/>
            <person name="Submissions S."/>
        </authorList>
    </citation>
    <scope>NUCLEOTIDE SEQUENCE [LARGE SCALE GENOMIC DNA]</scope>
    <source>
        <strain evidence="2">DSM 44232</strain>
    </source>
</reference>
<gene>
    <name evidence="1" type="ORF">SAMN04488564_102164</name>
</gene>
<proteinExistence type="predicted"/>
<sequence>MVNSLIDWCRPGGDLTPADLADTMIAVALDGPRGRGA</sequence>
<organism evidence="1 2">
    <name type="scientific">Lentzea waywayandensis</name>
    <dbReference type="NCBI Taxonomy" id="84724"/>
    <lineage>
        <taxon>Bacteria</taxon>
        <taxon>Bacillati</taxon>
        <taxon>Actinomycetota</taxon>
        <taxon>Actinomycetes</taxon>
        <taxon>Pseudonocardiales</taxon>
        <taxon>Pseudonocardiaceae</taxon>
        <taxon>Lentzea</taxon>
    </lineage>
</organism>
<dbReference type="AlphaFoldDB" id="A0A1I6DB85"/>
<dbReference type="Proteomes" id="UP000198583">
    <property type="component" value="Unassembled WGS sequence"/>
</dbReference>
<accession>A0A1I6DB85</accession>
<dbReference type="Gene3D" id="1.10.357.10">
    <property type="entry name" value="Tetracycline Repressor, domain 2"/>
    <property type="match status" value="1"/>
</dbReference>
<protein>
    <submittedName>
        <fullName evidence="1">Uncharacterized protein</fullName>
    </submittedName>
</protein>
<evidence type="ECO:0000313" key="2">
    <source>
        <dbReference type="Proteomes" id="UP000198583"/>
    </source>
</evidence>
<keyword evidence="2" id="KW-1185">Reference proteome</keyword>
<dbReference type="STRING" id="84724.SAMN04488564_102164"/>
<name>A0A1I6DB85_9PSEU</name>